<reference evidence="1" key="1">
    <citation type="submission" date="2018-02" db="EMBL/GenBank/DDBJ databases">
        <title>Rhizophora mucronata_Transcriptome.</title>
        <authorList>
            <person name="Meera S.P."/>
            <person name="Sreeshan A."/>
            <person name="Augustine A."/>
        </authorList>
    </citation>
    <scope>NUCLEOTIDE SEQUENCE</scope>
    <source>
        <tissue evidence="1">Leaf</tissue>
    </source>
</reference>
<dbReference type="EMBL" id="GGEC01082572">
    <property type="protein sequence ID" value="MBX63056.1"/>
    <property type="molecule type" value="Transcribed_RNA"/>
</dbReference>
<proteinExistence type="predicted"/>
<dbReference type="AlphaFoldDB" id="A0A2P2Q7T3"/>
<organism evidence="1">
    <name type="scientific">Rhizophora mucronata</name>
    <name type="common">Asiatic mangrove</name>
    <dbReference type="NCBI Taxonomy" id="61149"/>
    <lineage>
        <taxon>Eukaryota</taxon>
        <taxon>Viridiplantae</taxon>
        <taxon>Streptophyta</taxon>
        <taxon>Embryophyta</taxon>
        <taxon>Tracheophyta</taxon>
        <taxon>Spermatophyta</taxon>
        <taxon>Magnoliopsida</taxon>
        <taxon>eudicotyledons</taxon>
        <taxon>Gunneridae</taxon>
        <taxon>Pentapetalae</taxon>
        <taxon>rosids</taxon>
        <taxon>fabids</taxon>
        <taxon>Malpighiales</taxon>
        <taxon>Rhizophoraceae</taxon>
        <taxon>Rhizophora</taxon>
    </lineage>
</organism>
<accession>A0A2P2Q7T3</accession>
<evidence type="ECO:0000313" key="1">
    <source>
        <dbReference type="EMBL" id="MBX63056.1"/>
    </source>
</evidence>
<name>A0A2P2Q7T3_RHIMU</name>
<protein>
    <submittedName>
        <fullName evidence="1">Uncharacterized protein</fullName>
    </submittedName>
</protein>
<sequence length="32" mass="3679">MTSLAYCDRKFMCAKSYSFPSHYGNTKWAAGR</sequence>